<dbReference type="SUPFAM" id="SSF46689">
    <property type="entry name" value="Homeodomain-like"/>
    <property type="match status" value="1"/>
</dbReference>
<reference evidence="2" key="2">
    <citation type="submission" date="2013-04" db="EMBL/GenBank/DDBJ databases">
        <title>Genome sequence of Pseudoalteromonas citrea.</title>
        <authorList>
            <person name="Xie B.-B."/>
            <person name="Rong J.-C."/>
            <person name="Qin Q.-L."/>
            <person name="Shu Y.-L."/>
            <person name="Zhang Y.-Z."/>
        </authorList>
    </citation>
    <scope>NUCLEOTIDE SEQUENCE</scope>
    <source>
        <strain evidence="2">NCIMB 1889</strain>
    </source>
</reference>
<dbReference type="EMBL" id="AHBZ02000177">
    <property type="protein sequence ID" value="ERG17286.1"/>
    <property type="molecule type" value="Genomic_DNA"/>
</dbReference>
<dbReference type="InterPro" id="IPR009057">
    <property type="entry name" value="Homeodomain-like_sf"/>
</dbReference>
<dbReference type="Gene3D" id="1.10.10.60">
    <property type="entry name" value="Homeodomain-like"/>
    <property type="match status" value="1"/>
</dbReference>
<organism evidence="2">
    <name type="scientific">Pseudoalteromonas citrea DSM 8771</name>
    <dbReference type="NCBI Taxonomy" id="1117314"/>
    <lineage>
        <taxon>Bacteria</taxon>
        <taxon>Pseudomonadati</taxon>
        <taxon>Pseudomonadota</taxon>
        <taxon>Gammaproteobacteria</taxon>
        <taxon>Alteromonadales</taxon>
        <taxon>Pseudoalteromonadaceae</taxon>
        <taxon>Pseudoalteromonas</taxon>
    </lineage>
</organism>
<gene>
    <name evidence="2" type="ORF">PCIT_16310</name>
</gene>
<dbReference type="GO" id="GO:0043565">
    <property type="term" value="F:sequence-specific DNA binding"/>
    <property type="evidence" value="ECO:0007669"/>
    <property type="project" value="InterPro"/>
</dbReference>
<accession>U1J7G2</accession>
<name>U1J7G2_9GAMM</name>
<feature type="domain" description="DNA binding HTH" evidence="1">
    <location>
        <begin position="13"/>
        <end position="51"/>
    </location>
</feature>
<dbReference type="InterPro" id="IPR002197">
    <property type="entry name" value="HTH_Fis"/>
</dbReference>
<comment type="caution">
    <text evidence="2">The sequence shown here is derived from an EMBL/GenBank/DDBJ whole genome shotgun (WGS) entry which is preliminary data.</text>
</comment>
<evidence type="ECO:0000259" key="1">
    <source>
        <dbReference type="Pfam" id="PF02954"/>
    </source>
</evidence>
<dbReference type="PRINTS" id="PR01590">
    <property type="entry name" value="HTHFIS"/>
</dbReference>
<dbReference type="STRING" id="1117314.PCIT_16310"/>
<reference evidence="2" key="1">
    <citation type="journal article" date="2012" name="J. Bacteriol.">
        <title>Genome sequences of type strains of seven species of the marine bacterium Pseudoalteromonas.</title>
        <authorList>
            <person name="Xie B.B."/>
            <person name="Shu Y.L."/>
            <person name="Qin Q.L."/>
            <person name="Rong J.C."/>
            <person name="Zhang X.Y."/>
            <person name="Chen X.L."/>
            <person name="Shi M."/>
            <person name="He H.L."/>
            <person name="Zhou B.C."/>
            <person name="Zhang Y.Z."/>
        </authorList>
    </citation>
    <scope>NUCLEOTIDE SEQUENCE [LARGE SCALE GENOMIC DNA]</scope>
    <source>
        <strain evidence="2">NCIMB 1889</strain>
    </source>
</reference>
<sequence>MAFPCDLKELSNDFEIELLKKALEYSQFNQKKTAQMLGLTYHQLRGYLKKYNLLESGQKQEA</sequence>
<proteinExistence type="predicted"/>
<protein>
    <submittedName>
        <fullName evidence="2">Transcriptional activator AtoC</fullName>
    </submittedName>
</protein>
<dbReference type="Pfam" id="PF02954">
    <property type="entry name" value="HTH_8"/>
    <property type="match status" value="1"/>
</dbReference>
<dbReference type="eggNOG" id="COG2204">
    <property type="taxonomic scope" value="Bacteria"/>
</dbReference>
<evidence type="ECO:0000313" key="2">
    <source>
        <dbReference type="EMBL" id="ERG17286.1"/>
    </source>
</evidence>
<dbReference type="AlphaFoldDB" id="U1J7G2"/>